<comment type="caution">
    <text evidence="12">The sequence shown here is derived from an EMBL/GenBank/DDBJ whole genome shotgun (WGS) entry which is preliminary data.</text>
</comment>
<dbReference type="Pfam" id="PF11919">
    <property type="entry name" value="PSME4_C"/>
    <property type="match status" value="1"/>
</dbReference>
<dbReference type="Pfam" id="PF16507">
    <property type="entry name" value="HEAT_PSME4_mid"/>
    <property type="match status" value="1"/>
</dbReference>
<accession>A0A482VIK6</accession>
<dbReference type="STRING" id="1661398.A0A482VIK6"/>
<dbReference type="OrthoDB" id="17907at2759"/>
<evidence type="ECO:0000259" key="10">
    <source>
        <dbReference type="Pfam" id="PF16507"/>
    </source>
</evidence>
<evidence type="ECO:0000256" key="8">
    <source>
        <dbReference type="ARBA" id="ARBA00023242"/>
    </source>
</evidence>
<evidence type="ECO:0000259" key="9">
    <source>
        <dbReference type="Pfam" id="PF11919"/>
    </source>
</evidence>
<keyword evidence="5" id="KW-0677">Repeat</keyword>
<feature type="domain" description="Proteasome activator complex subunit 4-like HEAT repeat-like" evidence="11">
    <location>
        <begin position="1167"/>
        <end position="1335"/>
    </location>
</feature>
<protein>
    <submittedName>
        <fullName evidence="12">Proteasome activator complex subunit 4</fullName>
    </submittedName>
</protein>
<organism evidence="12 13">
    <name type="scientific">Asbolus verrucosus</name>
    <name type="common">Desert ironclad beetle</name>
    <dbReference type="NCBI Taxonomy" id="1661398"/>
    <lineage>
        <taxon>Eukaryota</taxon>
        <taxon>Metazoa</taxon>
        <taxon>Ecdysozoa</taxon>
        <taxon>Arthropoda</taxon>
        <taxon>Hexapoda</taxon>
        <taxon>Insecta</taxon>
        <taxon>Pterygota</taxon>
        <taxon>Neoptera</taxon>
        <taxon>Endopterygota</taxon>
        <taxon>Coleoptera</taxon>
        <taxon>Polyphaga</taxon>
        <taxon>Cucujiformia</taxon>
        <taxon>Tenebrionidae</taxon>
        <taxon>Pimeliinae</taxon>
        <taxon>Asbolus</taxon>
    </lineage>
</organism>
<dbReference type="GO" id="GO:0006281">
    <property type="term" value="P:DNA repair"/>
    <property type="evidence" value="ECO:0007669"/>
    <property type="project" value="UniProtKB-KW"/>
</dbReference>
<keyword evidence="8" id="KW-0539">Nucleus</keyword>
<dbReference type="GO" id="GO:0010499">
    <property type="term" value="P:proteasomal ubiquitin-independent protein catabolic process"/>
    <property type="evidence" value="ECO:0007669"/>
    <property type="project" value="TreeGrafter"/>
</dbReference>
<keyword evidence="6" id="KW-0227">DNA damage</keyword>
<feature type="domain" description="Proteasome activator complex subunit 4 C-terminal" evidence="9">
    <location>
        <begin position="1686"/>
        <end position="1770"/>
    </location>
</feature>
<reference evidence="12 13" key="1">
    <citation type="submission" date="2017-03" db="EMBL/GenBank/DDBJ databases">
        <title>Genome of the blue death feigning beetle - Asbolus verrucosus.</title>
        <authorList>
            <person name="Rider S.D."/>
        </authorList>
    </citation>
    <scope>NUCLEOTIDE SEQUENCE [LARGE SCALE GENOMIC DNA]</scope>
    <source>
        <strain evidence="12">Butters</strain>
        <tissue evidence="12">Head and leg muscle</tissue>
    </source>
</reference>
<name>A0A482VIK6_ASBVE</name>
<dbReference type="PANTHER" id="PTHR32170:SF3">
    <property type="entry name" value="PROTEASOME ACTIVATOR COMPLEX SUBUNIT 4"/>
    <property type="match status" value="1"/>
</dbReference>
<evidence type="ECO:0000256" key="4">
    <source>
        <dbReference type="ARBA" id="ARBA00022490"/>
    </source>
</evidence>
<dbReference type="InterPro" id="IPR032430">
    <property type="entry name" value="Blm10_mid"/>
</dbReference>
<dbReference type="GO" id="GO:0016504">
    <property type="term" value="F:peptidase activator activity"/>
    <property type="evidence" value="ECO:0007669"/>
    <property type="project" value="InterPro"/>
</dbReference>
<dbReference type="InterPro" id="IPR011989">
    <property type="entry name" value="ARM-like"/>
</dbReference>
<dbReference type="InterPro" id="IPR035309">
    <property type="entry name" value="PSME4"/>
</dbReference>
<dbReference type="GO" id="GO:0016607">
    <property type="term" value="C:nuclear speck"/>
    <property type="evidence" value="ECO:0007669"/>
    <property type="project" value="UniProtKB-SubCell"/>
</dbReference>
<dbReference type="Proteomes" id="UP000292052">
    <property type="component" value="Unassembled WGS sequence"/>
</dbReference>
<dbReference type="Gene3D" id="1.25.10.10">
    <property type="entry name" value="Leucine-rich Repeat Variant"/>
    <property type="match status" value="1"/>
</dbReference>
<dbReference type="InterPro" id="IPR016024">
    <property type="entry name" value="ARM-type_fold"/>
</dbReference>
<dbReference type="SUPFAM" id="SSF48371">
    <property type="entry name" value="ARM repeat"/>
    <property type="match status" value="2"/>
</dbReference>
<dbReference type="EMBL" id="QDEB01095982">
    <property type="protein sequence ID" value="RZC32595.1"/>
    <property type="molecule type" value="Genomic_DNA"/>
</dbReference>
<evidence type="ECO:0000256" key="1">
    <source>
        <dbReference type="ARBA" id="ARBA00004324"/>
    </source>
</evidence>
<comment type="similarity">
    <text evidence="3">Belongs to the BLM10 family.</text>
</comment>
<proteinExistence type="inferred from homology"/>
<evidence type="ECO:0000256" key="5">
    <source>
        <dbReference type="ARBA" id="ARBA00022737"/>
    </source>
</evidence>
<evidence type="ECO:0000256" key="2">
    <source>
        <dbReference type="ARBA" id="ARBA00004496"/>
    </source>
</evidence>
<dbReference type="PANTHER" id="PTHR32170">
    <property type="entry name" value="PROTEASOME ACTIVATOR COMPLEX SUBUNIT 4"/>
    <property type="match status" value="1"/>
</dbReference>
<evidence type="ECO:0000256" key="6">
    <source>
        <dbReference type="ARBA" id="ARBA00022763"/>
    </source>
</evidence>
<keyword evidence="7" id="KW-0234">DNA repair</keyword>
<evidence type="ECO:0000313" key="13">
    <source>
        <dbReference type="Proteomes" id="UP000292052"/>
    </source>
</evidence>
<keyword evidence="12" id="KW-0647">Proteasome</keyword>
<feature type="domain" description="Proteasome activator Blm10 middle HEAT repeats region" evidence="10">
    <location>
        <begin position="318"/>
        <end position="819"/>
    </location>
</feature>
<dbReference type="Pfam" id="PF23096">
    <property type="entry name" value="HEAT_PSME4"/>
    <property type="match status" value="1"/>
</dbReference>
<comment type="subcellular location">
    <subcellularLocation>
        <location evidence="2">Cytoplasm</location>
    </subcellularLocation>
    <subcellularLocation>
        <location evidence="1">Nucleus speckle</location>
    </subcellularLocation>
</comment>
<evidence type="ECO:0000259" key="11">
    <source>
        <dbReference type="Pfam" id="PF23096"/>
    </source>
</evidence>
<dbReference type="GO" id="GO:0000502">
    <property type="term" value="C:proteasome complex"/>
    <property type="evidence" value="ECO:0007669"/>
    <property type="project" value="UniProtKB-KW"/>
</dbReference>
<dbReference type="InterPro" id="IPR055455">
    <property type="entry name" value="HEAT_PSME4"/>
</dbReference>
<sequence length="1770" mass="205436">MDQHVSKKRHEKLGFKPQKENVYNKLLPYAEKLDEESTQLYADIKTNLVKSVLAREMRPGCALWTSRLNKYIKIYGMKFSKEDHICFIKLFYELLTIPDLEPTRINKCASTLTQLLKKRYLISRDELQLEWRPLYSLCVRVMEKSKTDIGMYRCFSTLEGTIMTVIRLARIYFPATATQEILDEFRPKLCPLSSPSILSAIQYLEIFLPVCVKPEEAAVSYNLWFEELMTLWNVCHNASAWEDHMMWMIARLSTFTMGYIDWEPYVPMMFVRFSRSFQLPVAYRQKQTGKQYKIEISAMAIWITCALNGDKNSTFFHLEKFMQTLESYYYPANLGRWTVKLRELLRKLAYYFVQRIHCERFKKKTWEMNIPDHYKLSDKDIDRFVNIMKPCLEQAMFSRQGGQDVSLALQYLGSLRPNLIIPMTLDKLYASMDSLTEPHKLTSSMMGVTAVARYMVQGARSNYPEGFTHVLPLLMALLPGIDPNDIRKCLVTFNFMVHFINMIPLINCSEASKYYEDLTEEEHIVCEATDGFEDFVLQFFDRLCLWVDSNSLDFVRLEQVANSNNNKNRAEVIAESALFSIISTVLHQCSPQIFTAALKKVYNFVSDKVMEIQISGKMVAIICQGFAKVNPKETLKLFIPHLCDIIERLLNENPNIEKEEHLDAELLYNLQILSEVIVDARTELLNYSERLMDILDKTLHMTSLNGSQLAARMLEIMMTSLTYILPVEYRSSSTPYDTHVKNFLSIREWGKAQNIKDLKISWYVPGENEIALVQSLIDKYLVPEVEKLKKFASAELILTREELRRSLKIVIAILSSHPVLPIWEEAAIQLVDSVLDPWAFNLIVSDSHAVNMPDGKNVRKVIADLMHGVQKRVLEVDEGDTKSIHNIVHIYNILLFNKSRVHDFEYQWKNFHIVKKLLEDRLHQNKLHLRHILINRVMLQQEFRIESRSCSFTETHKQILLDLFELSVSRYSEVRISAQAKLFSVVSYFPYSYTVLTSRIFEILKLNSEEHHEKFKGCLYVLISPKNTPIVARHDWNFIRQLWPLIIKSMPSEKPSIVNLINAVLEAVNRFFPTIAINLVFTQKCLDSANALALTTPKCDLSNFQKMMDEGERVLQLKCKNQAIAYNETVDGLLNACINGNLHWRYHSMAVCFLKVLVHYDVKYNVKIVKYFLEALINESITIRKTALRVTLFILIQNKPKFKKIEIDPYSFSNCVAKNNKLTPGIRTDNQWLLYNSKTIPKDSAAWDQARFLHDHSIGFYAWPKTLEVYSSSTDQPNIDKRFGNLSDEEKEIYNFFNKSENLEQFIQYFSMEEKKGKDQFNAYKFLLFKTAILNMCSETMTDWGLSMAMALDSRDPNRYHWILEFLIKDPLSDQTSFVACGRLHMLHAALNQQTWRNTELAVRLFDYFKQHLSHPFQNIRDKISSCLTMIFSKDLIFPTDNNANPPTIKVFFTEIMPTLNNLYSYTLSKMDNKDTPPDPNGVSKELQILSLDNDEETRENAMRLFKLVSKYVTSSVVRMNYSTLPEYFDILPLCCVLQSNDTDDEIAPICSNLLAVLAYTITIDEYMPSAIEAIKKVATCAFWSARAVITEFMSGFVFHNMATIISKKEWVLEFQKMVLELLEDVQPEVRISASQVLSGLLHCQFIPDPQELLMLFKQKAKTKLKRKNNDSPNSLKLINNTLRFRHAGVLGLCAFINSHPYDVPDYLPDIFGQLGSHLNDPQPIPATIRKTLGDFKRTHHENWEIHKLKFTEEELLILSDLTVPPSYYA</sequence>
<dbReference type="GO" id="GO:0005829">
    <property type="term" value="C:cytosol"/>
    <property type="evidence" value="ECO:0007669"/>
    <property type="project" value="TreeGrafter"/>
</dbReference>
<gene>
    <name evidence="12" type="ORF">BDFB_000925</name>
</gene>
<dbReference type="GO" id="GO:0070628">
    <property type="term" value="F:proteasome binding"/>
    <property type="evidence" value="ECO:0007669"/>
    <property type="project" value="InterPro"/>
</dbReference>
<keyword evidence="4" id="KW-0963">Cytoplasm</keyword>
<evidence type="ECO:0000313" key="12">
    <source>
        <dbReference type="EMBL" id="RZC32595.1"/>
    </source>
</evidence>
<dbReference type="InterPro" id="IPR021843">
    <property type="entry name" value="PSME4_C"/>
</dbReference>
<keyword evidence="13" id="KW-1185">Reference proteome</keyword>
<evidence type="ECO:0000256" key="7">
    <source>
        <dbReference type="ARBA" id="ARBA00023204"/>
    </source>
</evidence>
<evidence type="ECO:0000256" key="3">
    <source>
        <dbReference type="ARBA" id="ARBA00005739"/>
    </source>
</evidence>